<organism evidence="4 5">
    <name type="scientific">Shigella dysenteriae</name>
    <dbReference type="NCBI Taxonomy" id="622"/>
    <lineage>
        <taxon>Bacteria</taxon>
        <taxon>Pseudomonadati</taxon>
        <taxon>Pseudomonadota</taxon>
        <taxon>Gammaproteobacteria</taxon>
        <taxon>Enterobacterales</taxon>
        <taxon>Enterobacteriaceae</taxon>
        <taxon>Shigella</taxon>
    </lineage>
</organism>
<dbReference type="NCBIfam" id="TIGR01760">
    <property type="entry name" value="tape_meas_TP901"/>
    <property type="match status" value="1"/>
</dbReference>
<sequence length="773" mass="83080">MSDNNLRLQVILNAVDKLTRPFRSAQASSRELAAAVKKSRDAIKQLDQAGSSLDSFRKLQAENQKLGDRLNYARQRANLLSQELGAMGPPSQRQVVALGRQRLAVQRLEERQKKLQQQTALVRAELYRAGISANDGASATARITRETMRYNRQLSEQEARLRRVGEQQRKMHAARGAYARRLEVRDRIAGAGATTTAAGLAMGAPVMAAVKSYTSMEDAMKGVAKQVNGLRDDNGNRTARFYEMQGAIKAASEQLPMENGAVDFAALVEGGARMNVANPDDSWEDQKRDLLAFASTAAKAATAFELPADELSESLGKIAQLYKIPTRNIEQLGDALNYLDDNAMSKGADIIDVMQRLGGVADRLDYRKAAALGSTFLTLGAAPEVAASAANAMVRELSIATMQSKSFFEGMNLLKLNPEVIEKQMTKDAMGTIQRVLEKVNALPQDKRLSAMTMLFGKEFGDDAAKLANNLPELQRQLKLTAGNDALGSMQKESDINKDSLSAQWLLVKTGAQNTFSSLGETLRQPLMDILYTVKSVTGALRRWVEANPELTGTLMKVAAVVAAVTVGLGTLEVALAAVLGPLAVIRLGFSVLGIKTLPSVTAAVTRTSNALSWLAGAPLALLRRGLASSGNAAGLLTAPLSSLRRTASLTGNVLKTVAGAPVALLRVWIIRFTCGCCDVYESTGGTTRRTGCHRHGAAYARIRSTGDAARCPVCRLWSVRCSAQSDRSCGYCTGGCGAGCLEILAAHHHISRWRGGRIQSGGRSCQCRVRTA</sequence>
<dbReference type="Proteomes" id="UP000274225">
    <property type="component" value="Unassembled WGS sequence"/>
</dbReference>
<keyword evidence="1" id="KW-1188">Viral release from host cell</keyword>
<dbReference type="InterPro" id="IPR010090">
    <property type="entry name" value="Phage_tape_meas"/>
</dbReference>
<protein>
    <submittedName>
        <fullName evidence="4">Phage tail tape measure protein</fullName>
    </submittedName>
</protein>
<feature type="coiled-coil region" evidence="2">
    <location>
        <begin position="56"/>
        <end position="125"/>
    </location>
</feature>
<evidence type="ECO:0000313" key="4">
    <source>
        <dbReference type="EMBL" id="VDG94628.1"/>
    </source>
</evidence>
<dbReference type="EMBL" id="UYIT01000009">
    <property type="protein sequence ID" value="VDG94628.1"/>
    <property type="molecule type" value="Genomic_DNA"/>
</dbReference>
<proteinExistence type="predicted"/>
<gene>
    <name evidence="4" type="ORF">NCTC11868_04276</name>
</gene>
<dbReference type="PANTHER" id="PTHR37813">
    <property type="entry name" value="FELS-2 PROPHAGE PROTEIN"/>
    <property type="match status" value="1"/>
</dbReference>
<dbReference type="AlphaFoldDB" id="A0A3P6LUP9"/>
<name>A0A3P6LUP9_SHIDY</name>
<dbReference type="Pfam" id="PF10145">
    <property type="entry name" value="PhageMin_Tail"/>
    <property type="match status" value="1"/>
</dbReference>
<accession>A0A3P6LUP9</accession>
<reference evidence="4 5" key="1">
    <citation type="submission" date="2018-11" db="EMBL/GenBank/DDBJ databases">
        <authorList>
            <consortium name="Pathogen Informatics"/>
        </authorList>
    </citation>
    <scope>NUCLEOTIDE SEQUENCE [LARGE SCALE GENOMIC DNA]</scope>
    <source>
        <strain evidence="4 5">NCTC11868</strain>
    </source>
</reference>
<evidence type="ECO:0000313" key="5">
    <source>
        <dbReference type="Proteomes" id="UP000274225"/>
    </source>
</evidence>
<evidence type="ECO:0000256" key="2">
    <source>
        <dbReference type="SAM" id="Coils"/>
    </source>
</evidence>
<feature type="domain" description="Phage tail tape measure protein" evidence="3">
    <location>
        <begin position="250"/>
        <end position="457"/>
    </location>
</feature>
<evidence type="ECO:0000259" key="3">
    <source>
        <dbReference type="Pfam" id="PF10145"/>
    </source>
</evidence>
<evidence type="ECO:0000256" key="1">
    <source>
        <dbReference type="ARBA" id="ARBA00022612"/>
    </source>
</evidence>
<keyword evidence="2" id="KW-0175">Coiled coil</keyword>
<dbReference type="PANTHER" id="PTHR37813:SF1">
    <property type="entry name" value="FELS-2 PROPHAGE PROTEIN"/>
    <property type="match status" value="1"/>
</dbReference>